<reference evidence="2 3" key="1">
    <citation type="journal article" date="2018" name="Mycol. Prog.">
        <title>Coniella lustricola, a new species from submerged detritus.</title>
        <authorList>
            <person name="Raudabaugh D.B."/>
            <person name="Iturriaga T."/>
            <person name="Carver A."/>
            <person name="Mondo S."/>
            <person name="Pangilinan J."/>
            <person name="Lipzen A."/>
            <person name="He G."/>
            <person name="Amirebrahimi M."/>
            <person name="Grigoriev I.V."/>
            <person name="Miller A.N."/>
        </authorList>
    </citation>
    <scope>NUCLEOTIDE SEQUENCE [LARGE SCALE GENOMIC DNA]</scope>
    <source>
        <strain evidence="2 3">B22-T-1</strain>
    </source>
</reference>
<name>A0A2T3A283_9PEZI</name>
<keyword evidence="1" id="KW-1133">Transmembrane helix</keyword>
<dbReference type="Proteomes" id="UP000241462">
    <property type="component" value="Unassembled WGS sequence"/>
</dbReference>
<organism evidence="2 3">
    <name type="scientific">Coniella lustricola</name>
    <dbReference type="NCBI Taxonomy" id="2025994"/>
    <lineage>
        <taxon>Eukaryota</taxon>
        <taxon>Fungi</taxon>
        <taxon>Dikarya</taxon>
        <taxon>Ascomycota</taxon>
        <taxon>Pezizomycotina</taxon>
        <taxon>Sordariomycetes</taxon>
        <taxon>Sordariomycetidae</taxon>
        <taxon>Diaporthales</taxon>
        <taxon>Schizoparmaceae</taxon>
        <taxon>Coniella</taxon>
    </lineage>
</organism>
<keyword evidence="1" id="KW-0812">Transmembrane</keyword>
<dbReference type="AlphaFoldDB" id="A0A2T3A283"/>
<sequence>MTIVIIIISSSSSSSITRVYREMEVSQTSLSPHYNCCSQSVNQIFKTYSFLSVFLSGYCLFIGCLFSLYCLLCTVWFLYRFFLWLYMYLAQICVHVCVE</sequence>
<proteinExistence type="predicted"/>
<gene>
    <name evidence="2" type="ORF">BD289DRAFT_438892</name>
</gene>
<dbReference type="EMBL" id="KZ678499">
    <property type="protein sequence ID" value="PSR81533.1"/>
    <property type="molecule type" value="Genomic_DNA"/>
</dbReference>
<feature type="transmembrane region" description="Helical" evidence="1">
    <location>
        <begin position="55"/>
        <end position="79"/>
    </location>
</feature>
<dbReference type="InParanoid" id="A0A2T3A283"/>
<protein>
    <submittedName>
        <fullName evidence="2">Uncharacterized protein</fullName>
    </submittedName>
</protein>
<accession>A0A2T3A283</accession>
<evidence type="ECO:0000313" key="2">
    <source>
        <dbReference type="EMBL" id="PSR81533.1"/>
    </source>
</evidence>
<evidence type="ECO:0000256" key="1">
    <source>
        <dbReference type="SAM" id="Phobius"/>
    </source>
</evidence>
<evidence type="ECO:0000313" key="3">
    <source>
        <dbReference type="Proteomes" id="UP000241462"/>
    </source>
</evidence>
<keyword evidence="1" id="KW-0472">Membrane</keyword>
<keyword evidence="3" id="KW-1185">Reference proteome</keyword>